<evidence type="ECO:0000256" key="5">
    <source>
        <dbReference type="ARBA" id="ARBA00013066"/>
    </source>
</evidence>
<dbReference type="AlphaFoldDB" id="A0A378I9N6"/>
<comment type="similarity">
    <text evidence="3 11">Belongs to the KdsC family.</text>
</comment>
<dbReference type="FunFam" id="3.40.50.1000:FF:000029">
    <property type="entry name" value="3-deoxy-D-manno-octulosonate 8-phosphate phosphatase KdsC"/>
    <property type="match status" value="1"/>
</dbReference>
<accession>A0A378I9N6</accession>
<dbReference type="SFLD" id="SFLDG01138">
    <property type="entry name" value="C1.6.2:_Deoxy-d-mannose-octulo"/>
    <property type="match status" value="1"/>
</dbReference>
<evidence type="ECO:0000256" key="3">
    <source>
        <dbReference type="ARBA" id="ARBA00005893"/>
    </source>
</evidence>
<dbReference type="EMBL" id="LNXT01000008">
    <property type="protein sequence ID" value="KTC74692.1"/>
    <property type="molecule type" value="Genomic_DNA"/>
</dbReference>
<keyword evidence="15" id="KW-1185">Reference proteome</keyword>
<protein>
    <recommendedName>
        <fullName evidence="6 11">3-deoxy-D-manno-octulosonate 8-phosphate phosphatase KdsC</fullName>
        <ecNumber evidence="5 11">3.1.3.45</ecNumber>
    </recommendedName>
    <alternativeName>
        <fullName evidence="10 11">KDO 8-P phosphatase</fullName>
    </alternativeName>
</protein>
<comment type="catalytic activity">
    <reaction evidence="1 11">
        <text>3-deoxy-alpha-D-manno-2-octulosonate-8-phosphate + H2O = 3-deoxy-alpha-D-manno-oct-2-ulosonate + phosphate</text>
        <dbReference type="Rhea" id="RHEA:11500"/>
        <dbReference type="ChEBI" id="CHEBI:15377"/>
        <dbReference type="ChEBI" id="CHEBI:43474"/>
        <dbReference type="ChEBI" id="CHEBI:85985"/>
        <dbReference type="ChEBI" id="CHEBI:85986"/>
        <dbReference type="EC" id="3.1.3.45"/>
    </reaction>
</comment>
<reference evidence="13 15" key="1">
    <citation type="submission" date="2015-11" db="EMBL/GenBank/DDBJ databases">
        <title>Genomic analysis of 38 Legionella species identifies large and diverse effector repertoires.</title>
        <authorList>
            <person name="Burstein D."/>
            <person name="Amaro F."/>
            <person name="Zusman T."/>
            <person name="Lifshitz Z."/>
            <person name="Cohen O."/>
            <person name="Gilbert J.A."/>
            <person name="Pupko T."/>
            <person name="Shuman H.A."/>
            <person name="Segal G."/>
        </authorList>
    </citation>
    <scope>NUCLEOTIDE SEQUENCE [LARGE SCALE GENOMIC DNA]</scope>
    <source>
        <strain evidence="13 15">CDC#1407-AL-14</strain>
    </source>
</reference>
<name>A0A378I9N6_9GAMM</name>
<reference evidence="14 16" key="2">
    <citation type="submission" date="2018-06" db="EMBL/GenBank/DDBJ databases">
        <authorList>
            <consortium name="Pathogen Informatics"/>
            <person name="Doyle S."/>
        </authorList>
    </citation>
    <scope>NUCLEOTIDE SEQUENCE [LARGE SCALE GENOMIC DNA]</scope>
    <source>
        <strain evidence="14 16">NCTC12437</strain>
    </source>
</reference>
<evidence type="ECO:0000256" key="6">
    <source>
        <dbReference type="ARBA" id="ARBA00020092"/>
    </source>
</evidence>
<dbReference type="PANTHER" id="PTHR21485:SF3">
    <property type="entry name" value="N-ACYLNEURAMINATE CYTIDYLYLTRANSFERASE"/>
    <property type="match status" value="1"/>
</dbReference>
<dbReference type="NCBIfam" id="TIGR01662">
    <property type="entry name" value="HAD-SF-IIIA"/>
    <property type="match status" value="1"/>
</dbReference>
<dbReference type="Gene3D" id="3.40.50.1000">
    <property type="entry name" value="HAD superfamily/HAD-like"/>
    <property type="match status" value="1"/>
</dbReference>
<keyword evidence="9 11" id="KW-0460">Magnesium</keyword>
<dbReference type="EMBL" id="UGNW01000001">
    <property type="protein sequence ID" value="STX31495.1"/>
    <property type="molecule type" value="Genomic_DNA"/>
</dbReference>
<dbReference type="Proteomes" id="UP000054735">
    <property type="component" value="Unassembled WGS sequence"/>
</dbReference>
<evidence type="ECO:0000313" key="14">
    <source>
        <dbReference type="EMBL" id="STX31495.1"/>
    </source>
</evidence>
<feature type="binding site" evidence="12">
    <location>
        <position position="17"/>
    </location>
    <ligand>
        <name>Mg(2+)</name>
        <dbReference type="ChEBI" id="CHEBI:18420"/>
    </ligand>
</feature>
<evidence type="ECO:0000313" key="16">
    <source>
        <dbReference type="Proteomes" id="UP000255066"/>
    </source>
</evidence>
<dbReference type="Pfam" id="PF08282">
    <property type="entry name" value="Hydrolase_3"/>
    <property type="match status" value="1"/>
</dbReference>
<dbReference type="NCBIfam" id="TIGR01670">
    <property type="entry name" value="KdsC-phosphatas"/>
    <property type="match status" value="1"/>
</dbReference>
<evidence type="ECO:0000256" key="10">
    <source>
        <dbReference type="ARBA" id="ARBA00031051"/>
    </source>
</evidence>
<dbReference type="GO" id="GO:0009103">
    <property type="term" value="P:lipopolysaccharide biosynthetic process"/>
    <property type="evidence" value="ECO:0007669"/>
    <property type="project" value="UniProtKB-UniRule"/>
</dbReference>
<evidence type="ECO:0000256" key="7">
    <source>
        <dbReference type="ARBA" id="ARBA00022723"/>
    </source>
</evidence>
<dbReference type="InterPro" id="IPR050793">
    <property type="entry name" value="CMP-NeuNAc_synthase"/>
</dbReference>
<evidence type="ECO:0000256" key="12">
    <source>
        <dbReference type="PIRSR" id="PIRSR006118-2"/>
    </source>
</evidence>
<dbReference type="Proteomes" id="UP000255066">
    <property type="component" value="Unassembled WGS sequence"/>
</dbReference>
<organism evidence="14 16">
    <name type="scientific">Legionella birminghamensis</name>
    <dbReference type="NCBI Taxonomy" id="28083"/>
    <lineage>
        <taxon>Bacteria</taxon>
        <taxon>Pseudomonadati</taxon>
        <taxon>Pseudomonadota</taxon>
        <taxon>Gammaproteobacteria</taxon>
        <taxon>Legionellales</taxon>
        <taxon>Legionellaceae</taxon>
        <taxon>Legionella</taxon>
    </lineage>
</organism>
<dbReference type="GO" id="GO:0008781">
    <property type="term" value="F:N-acylneuraminate cytidylyltransferase activity"/>
    <property type="evidence" value="ECO:0007669"/>
    <property type="project" value="TreeGrafter"/>
</dbReference>
<evidence type="ECO:0000256" key="8">
    <source>
        <dbReference type="ARBA" id="ARBA00022801"/>
    </source>
</evidence>
<keyword evidence="8 11" id="KW-0378">Hydrolase</keyword>
<evidence type="ECO:0000256" key="4">
    <source>
        <dbReference type="ARBA" id="ARBA00011881"/>
    </source>
</evidence>
<feature type="binding site" evidence="12">
    <location>
        <position position="109"/>
    </location>
    <ligand>
        <name>Mg(2+)</name>
        <dbReference type="ChEBI" id="CHEBI:18420"/>
    </ligand>
</feature>
<feature type="binding site" evidence="12">
    <location>
        <position position="19"/>
    </location>
    <ligand>
        <name>substrate</name>
    </ligand>
</feature>
<dbReference type="InterPro" id="IPR006549">
    <property type="entry name" value="HAD-SF_hydro_IIIA"/>
</dbReference>
<dbReference type="SFLD" id="SFLDG01136">
    <property type="entry name" value="C1.6:_Phosphoserine_Phosphatas"/>
    <property type="match status" value="1"/>
</dbReference>
<evidence type="ECO:0000256" key="1">
    <source>
        <dbReference type="ARBA" id="ARBA00000898"/>
    </source>
</evidence>
<gene>
    <name evidence="14" type="primary">kdsC_1</name>
    <name evidence="13" type="ORF">Lbir_0725</name>
    <name evidence="14" type="ORF">NCTC12437_01268</name>
</gene>
<dbReference type="STRING" id="28083.Lbir_0725"/>
<dbReference type="PANTHER" id="PTHR21485">
    <property type="entry name" value="HAD SUPERFAMILY MEMBERS CMAS AND KDSC"/>
    <property type="match status" value="1"/>
</dbReference>
<dbReference type="GO" id="GO:0019143">
    <property type="term" value="F:3-deoxy-manno-octulosonate-8-phosphatase activity"/>
    <property type="evidence" value="ECO:0007669"/>
    <property type="project" value="UniProtKB-UniRule"/>
</dbReference>
<dbReference type="RefSeq" id="WP_065232790.1">
    <property type="nucleotide sequence ID" value="NZ_CAAAHV010000005.1"/>
</dbReference>
<evidence type="ECO:0000256" key="9">
    <source>
        <dbReference type="ARBA" id="ARBA00022842"/>
    </source>
</evidence>
<keyword evidence="7 11" id="KW-0479">Metal-binding</keyword>
<dbReference type="EC" id="3.1.3.45" evidence="5 11"/>
<keyword evidence="11" id="KW-0448">Lipopolysaccharide biosynthesis</keyword>
<evidence type="ECO:0000256" key="11">
    <source>
        <dbReference type="PIRNR" id="PIRNR006118"/>
    </source>
</evidence>
<proteinExistence type="inferred from homology"/>
<dbReference type="OrthoDB" id="9805604at2"/>
<comment type="subunit">
    <text evidence="4 11">Homotetramer.</text>
</comment>
<dbReference type="SFLD" id="SFLDS00003">
    <property type="entry name" value="Haloacid_Dehalogenase"/>
    <property type="match status" value="1"/>
</dbReference>
<dbReference type="SUPFAM" id="SSF56784">
    <property type="entry name" value="HAD-like"/>
    <property type="match status" value="1"/>
</dbReference>
<dbReference type="InterPro" id="IPR036412">
    <property type="entry name" value="HAD-like_sf"/>
</dbReference>
<evidence type="ECO:0000313" key="13">
    <source>
        <dbReference type="EMBL" id="KTC74692.1"/>
    </source>
</evidence>
<dbReference type="PIRSF" id="PIRSF006118">
    <property type="entry name" value="KDO8-P_Ptase"/>
    <property type="match status" value="1"/>
</dbReference>
<evidence type="ECO:0000313" key="15">
    <source>
        <dbReference type="Proteomes" id="UP000054735"/>
    </source>
</evidence>
<sequence>MDVINSKASKIKCLVCDVDGVFTNTSIFLDSEGEQMIAFSSIDCLAVEMLQSAGIKVAILSTSKAPAIVNKMSEYGVICYTRLDKKLPAYLKLIEEFDLQEEEIAYIGDDLPDLPIFKRAGLSIAVANAMPELKEHADWSTARKGGNGAVREVSELLLRAQNKYQYILQYYME</sequence>
<evidence type="ECO:0000256" key="2">
    <source>
        <dbReference type="ARBA" id="ARBA00001946"/>
    </source>
</evidence>
<dbReference type="InterPro" id="IPR010023">
    <property type="entry name" value="KdsC_fam"/>
</dbReference>
<dbReference type="GO" id="GO:0046872">
    <property type="term" value="F:metal ion binding"/>
    <property type="evidence" value="ECO:0007669"/>
    <property type="project" value="UniProtKB-UniRule"/>
</dbReference>
<comment type="cofactor">
    <cofactor evidence="2 11 12">
        <name>Mg(2+)</name>
        <dbReference type="ChEBI" id="CHEBI:18420"/>
    </cofactor>
</comment>
<comment type="function">
    <text evidence="11">Catalyzes the hydrolysis of 3-deoxy-D-manno-octulosonate 8-phosphate (KDO 8-P) to 3-deoxy-D-manno-octulosonate (KDO) and inorganic phosphate.</text>
</comment>
<dbReference type="InterPro" id="IPR023214">
    <property type="entry name" value="HAD_sf"/>
</dbReference>